<evidence type="ECO:0000313" key="1">
    <source>
        <dbReference type="EMBL" id="TQL63548.1"/>
    </source>
</evidence>
<name>A0A542ZT62_RARFA</name>
<dbReference type="Proteomes" id="UP000315389">
    <property type="component" value="Unassembled WGS sequence"/>
</dbReference>
<reference evidence="1 2" key="1">
    <citation type="submission" date="2019-06" db="EMBL/GenBank/DDBJ databases">
        <title>Sequencing the genomes of 1000 actinobacteria strains.</title>
        <authorList>
            <person name="Klenk H.-P."/>
        </authorList>
    </citation>
    <scope>NUCLEOTIDE SEQUENCE [LARGE SCALE GENOMIC DNA]</scope>
    <source>
        <strain evidence="1 2">DSM 4813</strain>
    </source>
</reference>
<dbReference type="EMBL" id="VFOS01000001">
    <property type="protein sequence ID" value="TQL63548.1"/>
    <property type="molecule type" value="Genomic_DNA"/>
</dbReference>
<evidence type="ECO:0000313" key="2">
    <source>
        <dbReference type="Proteomes" id="UP000315389"/>
    </source>
</evidence>
<dbReference type="RefSeq" id="WP_142117799.1">
    <property type="nucleotide sequence ID" value="NZ_BAAASV010000002.1"/>
</dbReference>
<comment type="caution">
    <text evidence="1">The sequence shown here is derived from an EMBL/GenBank/DDBJ whole genome shotgun (WGS) entry which is preliminary data.</text>
</comment>
<organism evidence="1 2">
    <name type="scientific">Rarobacter faecitabidus</name>
    <dbReference type="NCBI Taxonomy" id="13243"/>
    <lineage>
        <taxon>Bacteria</taxon>
        <taxon>Bacillati</taxon>
        <taxon>Actinomycetota</taxon>
        <taxon>Actinomycetes</taxon>
        <taxon>Micrococcales</taxon>
        <taxon>Rarobacteraceae</taxon>
        <taxon>Rarobacter</taxon>
    </lineage>
</organism>
<keyword evidence="2" id="KW-1185">Reference proteome</keyword>
<dbReference type="AlphaFoldDB" id="A0A542ZT62"/>
<sequence>MTALTEKIAREHVLFLDEHGVPRWCSCDPITPETKSSYVRSVTALSAHLIEVAVAAVRAEATRDVNRVEVIDSTGRAYIADPRIGDGVSDVQIHLQDEERTLKVFLTGSGRPTTVTPSREDVDKVLREHQWSAALGGCFGGECEWDGGHAEDEQEKHAAHVTDALMHLISPLLPGRSEAEVRTDERERIVRDLRAKFGVTNRAADHLARADQIEKEADRG</sequence>
<accession>A0A542ZT62</accession>
<gene>
    <name evidence="1" type="ORF">FB461_0007</name>
</gene>
<proteinExistence type="predicted"/>
<protein>
    <submittedName>
        <fullName evidence="1">Uncharacterized protein</fullName>
    </submittedName>
</protein>